<name>A0ABU4PMI3_9SPHN</name>
<dbReference type="PROSITE" id="PS00086">
    <property type="entry name" value="CYTOCHROME_P450"/>
    <property type="match status" value="1"/>
</dbReference>
<keyword evidence="3" id="KW-0349">Heme</keyword>
<keyword evidence="3" id="KW-0479">Metal-binding</keyword>
<dbReference type="PANTHER" id="PTHR24305">
    <property type="entry name" value="CYTOCHROME P450"/>
    <property type="match status" value="1"/>
</dbReference>
<organism evidence="4 5">
    <name type="scientific">Sphingomonas echinoides</name>
    <dbReference type="NCBI Taxonomy" id="59803"/>
    <lineage>
        <taxon>Bacteria</taxon>
        <taxon>Pseudomonadati</taxon>
        <taxon>Pseudomonadota</taxon>
        <taxon>Alphaproteobacteria</taxon>
        <taxon>Sphingomonadales</taxon>
        <taxon>Sphingomonadaceae</taxon>
        <taxon>Sphingomonas</taxon>
    </lineage>
</organism>
<evidence type="ECO:0000256" key="2">
    <source>
        <dbReference type="ARBA" id="ARBA00010617"/>
    </source>
</evidence>
<dbReference type="Gene3D" id="1.10.630.10">
    <property type="entry name" value="Cytochrome P450"/>
    <property type="match status" value="1"/>
</dbReference>
<keyword evidence="5" id="KW-1185">Reference proteome</keyword>
<protein>
    <submittedName>
        <fullName evidence="4">Cytochrome P450</fullName>
    </submittedName>
</protein>
<dbReference type="InterPro" id="IPR001128">
    <property type="entry name" value="Cyt_P450"/>
</dbReference>
<dbReference type="InterPro" id="IPR017972">
    <property type="entry name" value="Cyt_P450_CS"/>
</dbReference>
<comment type="similarity">
    <text evidence="2 3">Belongs to the cytochrome P450 family.</text>
</comment>
<dbReference type="InterPro" id="IPR036396">
    <property type="entry name" value="Cyt_P450_sf"/>
</dbReference>
<dbReference type="Pfam" id="PF00067">
    <property type="entry name" value="p450"/>
    <property type="match status" value="1"/>
</dbReference>
<evidence type="ECO:0000313" key="4">
    <source>
        <dbReference type="EMBL" id="MDX5984312.1"/>
    </source>
</evidence>
<comment type="cofactor">
    <cofactor evidence="1">
        <name>heme</name>
        <dbReference type="ChEBI" id="CHEBI:30413"/>
    </cofactor>
</comment>
<keyword evidence="3" id="KW-0560">Oxidoreductase</keyword>
<reference evidence="4 5" key="1">
    <citation type="submission" date="2023-11" db="EMBL/GenBank/DDBJ databases">
        <title>MicrobeMod: A computational toolkit for identifying prokaryotic methylation and restriction-modification with nanopore sequencing.</title>
        <authorList>
            <person name="Crits-Christoph A."/>
            <person name="Kang S.C."/>
            <person name="Lee H."/>
            <person name="Ostrov N."/>
        </authorList>
    </citation>
    <scope>NUCLEOTIDE SEQUENCE [LARGE SCALE GENOMIC DNA]</scope>
    <source>
        <strain evidence="4 5">ATCC 14820</strain>
    </source>
</reference>
<dbReference type="EMBL" id="JAWXXV010000001">
    <property type="protein sequence ID" value="MDX5984312.1"/>
    <property type="molecule type" value="Genomic_DNA"/>
</dbReference>
<accession>A0ABU4PMI3</accession>
<evidence type="ECO:0000313" key="5">
    <source>
        <dbReference type="Proteomes" id="UP001279660"/>
    </source>
</evidence>
<evidence type="ECO:0000256" key="3">
    <source>
        <dbReference type="RuleBase" id="RU000461"/>
    </source>
</evidence>
<sequence>MLTETTQALPPRYVSPAGPPSAYAMLTRALSDPASVISDAIYSDWSLKLPGPRSPVVVSHPDAVRQVLLDKDGAFGRNRQLRMLMRRAWGEGLAAAEGESWSRQRQAAAPAFKPAAVQSAVPAMAAAAERAAGSWSTDAPIDLSVALARIVTEIVMTTLLTGLDDADLDAIAADVPPFIRAAAHFGLLDILPIPDAWLDRLRGMGRGAPEQRLRAVAARLAAARATPPDRVQDIAALMRGAGPLADNLLGFLPAGLETTAQAAAWGLYLLALYPDWQEALYREALAADALDPVLPIGRQVVQETLRLYPPAPLLVRAALRHGDLQGHRLYPGQVVILPVFAIHRHRELWDRPDAFDPDRFAPGAAYDRGAFLPFGAGPRLCIAAAFAQTEIAVMMAVLLRHFRFTLAAPEPVISLKTTTHSLTGLHVIATPRRG</sequence>
<gene>
    <name evidence="4" type="ORF">SIL82_08555</name>
</gene>
<evidence type="ECO:0000256" key="1">
    <source>
        <dbReference type="ARBA" id="ARBA00001971"/>
    </source>
</evidence>
<dbReference type="InterPro" id="IPR002401">
    <property type="entry name" value="Cyt_P450_E_grp-I"/>
</dbReference>
<proteinExistence type="inferred from homology"/>
<dbReference type="SUPFAM" id="SSF48264">
    <property type="entry name" value="Cytochrome P450"/>
    <property type="match status" value="1"/>
</dbReference>
<dbReference type="InterPro" id="IPR050121">
    <property type="entry name" value="Cytochrome_P450_monoxygenase"/>
</dbReference>
<dbReference type="PANTHER" id="PTHR24305:SF166">
    <property type="entry name" value="CYTOCHROME P450 12A4, MITOCHONDRIAL-RELATED"/>
    <property type="match status" value="1"/>
</dbReference>
<dbReference type="RefSeq" id="WP_010403508.1">
    <property type="nucleotide sequence ID" value="NZ_JAWXXV010000001.1"/>
</dbReference>
<comment type="caution">
    <text evidence="4">The sequence shown here is derived from an EMBL/GenBank/DDBJ whole genome shotgun (WGS) entry which is preliminary data.</text>
</comment>
<dbReference type="Proteomes" id="UP001279660">
    <property type="component" value="Unassembled WGS sequence"/>
</dbReference>
<dbReference type="PRINTS" id="PR00463">
    <property type="entry name" value="EP450I"/>
</dbReference>
<keyword evidence="3" id="KW-0503">Monooxygenase</keyword>
<keyword evidence="3" id="KW-0408">Iron</keyword>
<dbReference type="PRINTS" id="PR00385">
    <property type="entry name" value="P450"/>
</dbReference>